<protein>
    <submittedName>
        <fullName evidence="2">Uncharacterized protein</fullName>
    </submittedName>
</protein>
<feature type="transmembrane region" description="Helical" evidence="1">
    <location>
        <begin position="37"/>
        <end position="56"/>
    </location>
</feature>
<evidence type="ECO:0000313" key="2">
    <source>
        <dbReference type="EMBL" id="GID49150.1"/>
    </source>
</evidence>
<comment type="caution">
    <text evidence="2">The sequence shown here is derived from an EMBL/GenBank/DDBJ whole genome shotgun (WGS) entry which is preliminary data.</text>
</comment>
<keyword evidence="1" id="KW-0812">Transmembrane</keyword>
<evidence type="ECO:0000256" key="1">
    <source>
        <dbReference type="SAM" id="Phobius"/>
    </source>
</evidence>
<sequence>MSAQLVGTGPLVAVVIGSSVAVRLSPDDVGLQLLENAVATALALSMLILMFGAESARATSV</sequence>
<accession>A0ABQ3WS77</accession>
<keyword evidence="1" id="KW-1133">Transmembrane helix</keyword>
<organism evidence="2">
    <name type="scientific">Actinoplanes campanulatus</name>
    <dbReference type="NCBI Taxonomy" id="113559"/>
    <lineage>
        <taxon>Bacteria</taxon>
        <taxon>Bacillati</taxon>
        <taxon>Actinomycetota</taxon>
        <taxon>Actinomycetes</taxon>
        <taxon>Micromonosporales</taxon>
        <taxon>Micromonosporaceae</taxon>
        <taxon>Actinoplanes</taxon>
    </lineage>
</organism>
<keyword evidence="1" id="KW-0472">Membrane</keyword>
<name>A0ABQ3WS77_9ACTN</name>
<dbReference type="RefSeq" id="WP_204299278.1">
    <property type="nucleotide sequence ID" value="NZ_BAAAGQ010000054.1"/>
</dbReference>
<gene>
    <name evidence="2" type="ORF">Aca07nite_64250</name>
</gene>
<dbReference type="EMBL" id="BOMF01000121">
    <property type="protein sequence ID" value="GID49150.1"/>
    <property type="molecule type" value="Genomic_DNA"/>
</dbReference>
<reference evidence="2" key="1">
    <citation type="submission" date="2021-01" db="EMBL/GenBank/DDBJ databases">
        <title>Whole genome shotgun sequence of Actinoplanes capillaceus NBRC 16408.</title>
        <authorList>
            <person name="Komaki H."/>
            <person name="Tamura T."/>
        </authorList>
    </citation>
    <scope>NUCLEOTIDE SEQUENCE [LARGE SCALE GENOMIC DNA]</scope>
    <source>
        <strain evidence="2">NBRC 16408</strain>
    </source>
</reference>
<proteinExistence type="predicted"/>